<dbReference type="InterPro" id="IPR050627">
    <property type="entry name" value="Nitroreductase/BluB"/>
</dbReference>
<feature type="domain" description="Nitroreductase" evidence="1">
    <location>
        <begin position="16"/>
        <end position="161"/>
    </location>
</feature>
<evidence type="ECO:0000313" key="2">
    <source>
        <dbReference type="EMBL" id="RDB65820.1"/>
    </source>
</evidence>
<gene>
    <name evidence="2" type="ORF">C1877_06860</name>
</gene>
<dbReference type="EMBL" id="PPTS01000003">
    <property type="protein sequence ID" value="RDB65820.1"/>
    <property type="molecule type" value="Genomic_DNA"/>
</dbReference>
<organism evidence="2 3">
    <name type="scientific">Gordonibacter pamelaeae</name>
    <dbReference type="NCBI Taxonomy" id="471189"/>
    <lineage>
        <taxon>Bacteria</taxon>
        <taxon>Bacillati</taxon>
        <taxon>Actinomycetota</taxon>
        <taxon>Coriobacteriia</taxon>
        <taxon>Eggerthellales</taxon>
        <taxon>Eggerthellaceae</taxon>
        <taxon>Gordonibacter</taxon>
    </lineage>
</organism>
<sequence length="178" mass="19367">MRRRSPVRENPVIENILSRRSVRAFRDEPVAREDLEAVVACGQWAPSANNRQEWTFVVVDDRARIARLSAVVREALGRDAYDMYGPAAIVIVAHEKGAPFGREDDGCAMQSMMLAAHSLGLGSVWINQLQGICDEPAVRAELDALGVPATSEVHGVCALGHAAAEGTAHDRKSRVVWA</sequence>
<keyword evidence="3" id="KW-1185">Reference proteome</keyword>
<dbReference type="AlphaFoldDB" id="A0A369M2E7"/>
<dbReference type="GO" id="GO:0016491">
    <property type="term" value="F:oxidoreductase activity"/>
    <property type="evidence" value="ECO:0007669"/>
    <property type="project" value="InterPro"/>
</dbReference>
<evidence type="ECO:0000259" key="1">
    <source>
        <dbReference type="Pfam" id="PF00881"/>
    </source>
</evidence>
<dbReference type="Gene3D" id="3.40.109.10">
    <property type="entry name" value="NADH Oxidase"/>
    <property type="match status" value="1"/>
</dbReference>
<dbReference type="OrthoDB" id="3181400at2"/>
<dbReference type="Proteomes" id="UP000254000">
    <property type="component" value="Unassembled WGS sequence"/>
</dbReference>
<reference evidence="2 3" key="1">
    <citation type="journal article" date="2018" name="Elife">
        <title>Discovery and characterization of a prevalent human gut bacterial enzyme sufficient for the inactivation of a family of plant toxins.</title>
        <authorList>
            <person name="Koppel N."/>
            <person name="Bisanz J.E."/>
            <person name="Pandelia M.E."/>
            <person name="Turnbaugh P.J."/>
            <person name="Balskus E.P."/>
        </authorList>
    </citation>
    <scope>NUCLEOTIDE SEQUENCE [LARGE SCALE GENOMIC DNA]</scope>
    <source>
        <strain evidence="2 3">3C</strain>
    </source>
</reference>
<dbReference type="SUPFAM" id="SSF55469">
    <property type="entry name" value="FMN-dependent nitroreductase-like"/>
    <property type="match status" value="1"/>
</dbReference>
<proteinExistence type="predicted"/>
<dbReference type="InterPro" id="IPR029479">
    <property type="entry name" value="Nitroreductase"/>
</dbReference>
<dbReference type="CDD" id="cd02062">
    <property type="entry name" value="Nitro_FMN_reductase"/>
    <property type="match status" value="1"/>
</dbReference>
<name>A0A369M2E7_9ACTN</name>
<protein>
    <submittedName>
        <fullName evidence="2">NAD(P)H nitroreductase</fullName>
    </submittedName>
</protein>
<dbReference type="Pfam" id="PF00881">
    <property type="entry name" value="Nitroreductase"/>
    <property type="match status" value="1"/>
</dbReference>
<comment type="caution">
    <text evidence="2">The sequence shown here is derived from an EMBL/GenBank/DDBJ whole genome shotgun (WGS) entry which is preliminary data.</text>
</comment>
<accession>A0A369M2E7</accession>
<evidence type="ECO:0000313" key="3">
    <source>
        <dbReference type="Proteomes" id="UP000254000"/>
    </source>
</evidence>
<dbReference type="InterPro" id="IPR000415">
    <property type="entry name" value="Nitroreductase-like"/>
</dbReference>
<dbReference type="PANTHER" id="PTHR23026">
    <property type="entry name" value="NADPH NITROREDUCTASE"/>
    <property type="match status" value="1"/>
</dbReference>
<dbReference type="PANTHER" id="PTHR23026:SF123">
    <property type="entry name" value="NAD(P)H NITROREDUCTASE RV3131-RELATED"/>
    <property type="match status" value="1"/>
</dbReference>